<organism evidence="3 4">
    <name type="scientific">Cyclotella cryptica</name>
    <dbReference type="NCBI Taxonomy" id="29204"/>
    <lineage>
        <taxon>Eukaryota</taxon>
        <taxon>Sar</taxon>
        <taxon>Stramenopiles</taxon>
        <taxon>Ochrophyta</taxon>
        <taxon>Bacillariophyta</taxon>
        <taxon>Coscinodiscophyceae</taxon>
        <taxon>Thalassiosirophycidae</taxon>
        <taxon>Stephanodiscales</taxon>
        <taxon>Stephanodiscaceae</taxon>
        <taxon>Cyclotella</taxon>
    </lineage>
</organism>
<feature type="region of interest" description="Disordered" evidence="2">
    <location>
        <begin position="98"/>
        <end position="120"/>
    </location>
</feature>
<evidence type="ECO:0000256" key="1">
    <source>
        <dbReference type="ARBA" id="ARBA00023242"/>
    </source>
</evidence>
<dbReference type="Gene3D" id="1.10.246.20">
    <property type="entry name" value="Coactivator CBP, KIX domain"/>
    <property type="match status" value="1"/>
</dbReference>
<name>A0ABD3QXA5_9STRA</name>
<evidence type="ECO:0000313" key="4">
    <source>
        <dbReference type="Proteomes" id="UP001516023"/>
    </source>
</evidence>
<protein>
    <recommendedName>
        <fullName evidence="5">Cyclin N-terminal domain-containing protein</fullName>
    </recommendedName>
</protein>
<dbReference type="Proteomes" id="UP001516023">
    <property type="component" value="Unassembled WGS sequence"/>
</dbReference>
<dbReference type="EMBL" id="JABMIG020000004">
    <property type="protein sequence ID" value="KAL3805089.1"/>
    <property type="molecule type" value="Genomic_DNA"/>
</dbReference>
<evidence type="ECO:0000256" key="2">
    <source>
        <dbReference type="SAM" id="MobiDB-lite"/>
    </source>
</evidence>
<gene>
    <name evidence="3" type="ORF">HJC23_003317</name>
</gene>
<evidence type="ECO:0008006" key="5">
    <source>
        <dbReference type="Google" id="ProtNLM"/>
    </source>
</evidence>
<reference evidence="3 4" key="1">
    <citation type="journal article" date="2020" name="G3 (Bethesda)">
        <title>Improved Reference Genome for Cyclotella cryptica CCMP332, a Model for Cell Wall Morphogenesis, Salinity Adaptation, and Lipid Production in Diatoms (Bacillariophyta).</title>
        <authorList>
            <person name="Roberts W.R."/>
            <person name="Downey K.M."/>
            <person name="Ruck E.C."/>
            <person name="Traller J.C."/>
            <person name="Alverson A.J."/>
        </authorList>
    </citation>
    <scope>NUCLEOTIDE SEQUENCE [LARGE SCALE GENOMIC DNA]</scope>
    <source>
        <strain evidence="3 4">CCMP332</strain>
    </source>
</reference>
<comment type="caution">
    <text evidence="3">The sequence shown here is derived from an EMBL/GenBank/DDBJ whole genome shotgun (WGS) entry which is preliminary data.</text>
</comment>
<sequence length="257" mass="29233">MVRLLFHDTTLLRSPFKFLYIQYHIVLIFLLPHHTFSLTHINCRCLNLRSQLKTDEMEIAALDFDLISPIPIRRTLPETSADVFLTDSLYGQTTPRRISPQVPQHRPSLRHAGTKRLQVSQMQRSDMSREVYHILKTHLPASIRDATSLPELIMVSRAIEKKLYQSAASDRAYLDLSTLNFRIAALACAVLIHAEERTEQAGTTGTRSDTCSRLLAAARSSLTHCAMVLVSYELRQIEKRFAPLTNNSLDLIEMFSG</sequence>
<keyword evidence="1" id="KW-0539">Nucleus</keyword>
<evidence type="ECO:0000313" key="3">
    <source>
        <dbReference type="EMBL" id="KAL3805089.1"/>
    </source>
</evidence>
<accession>A0ABD3QXA5</accession>
<proteinExistence type="predicted"/>
<dbReference type="InterPro" id="IPR036529">
    <property type="entry name" value="KIX_dom_sf"/>
</dbReference>
<dbReference type="AlphaFoldDB" id="A0ABD3QXA5"/>
<keyword evidence="4" id="KW-1185">Reference proteome</keyword>